<accession>A0A0P7DXL4</accession>
<proteinExistence type="predicted"/>
<dbReference type="EMBL" id="LJTC01000002">
    <property type="protein sequence ID" value="KPM84668.1"/>
    <property type="molecule type" value="Genomic_DNA"/>
</dbReference>
<evidence type="ECO:0000313" key="4">
    <source>
        <dbReference type="Proteomes" id="UP000050378"/>
    </source>
</evidence>
<organism evidence="3 4">
    <name type="scientific">Pseudoalteromonas lipolytica</name>
    <dbReference type="NCBI Taxonomy" id="570156"/>
    <lineage>
        <taxon>Bacteria</taxon>
        <taxon>Pseudomonadati</taxon>
        <taxon>Pseudomonadota</taxon>
        <taxon>Gammaproteobacteria</taxon>
        <taxon>Alteromonadales</taxon>
        <taxon>Pseudoalteromonadaceae</taxon>
        <taxon>Pseudoalteromonas</taxon>
    </lineage>
</organism>
<dbReference type="OrthoDB" id="6388559at2"/>
<dbReference type="RefSeq" id="WP_054551421.1">
    <property type="nucleotide sequence ID" value="NZ_LJTC01000002.1"/>
</dbReference>
<reference evidence="3 4" key="1">
    <citation type="submission" date="2015-09" db="EMBL/GenBank/DDBJ databases">
        <title>Draft Genome Sequence of Pseudoalteromonas lipolytica UCD-48B.</title>
        <authorList>
            <person name="Krusor M."/>
            <person name="Coil D.A."/>
            <person name="Lang J.M."/>
            <person name="Eisen J.A."/>
            <person name="Alexiev A."/>
        </authorList>
    </citation>
    <scope>NUCLEOTIDE SEQUENCE [LARGE SCALE GENOMIC DNA]</scope>
    <source>
        <strain evidence="3 4">UCD-48B</strain>
    </source>
</reference>
<dbReference type="Gene3D" id="3.30.1150.10">
    <property type="match status" value="1"/>
</dbReference>
<evidence type="ECO:0000259" key="2">
    <source>
        <dbReference type="PROSITE" id="PS52015"/>
    </source>
</evidence>
<evidence type="ECO:0000313" key="3">
    <source>
        <dbReference type="EMBL" id="KPM84668.1"/>
    </source>
</evidence>
<keyword evidence="1" id="KW-0732">Signal</keyword>
<feature type="chain" id="PRO_5006138125" description="TonB C-terminal domain-containing protein" evidence="1">
    <location>
        <begin position="23"/>
        <end position="358"/>
    </location>
</feature>
<sequence length="358" mass="40216">MIKFTKLAALCSLIALPTQALARDVNDLGVDLQAATSAYIVKNSNKRYPGSYNGSRLEGWALMSYVVDTQGKAKDIEVIMASDTRGSEENAEKYLTNLEFAPATKEGKTVEGGYLFSFEVGKYFNGYSNDKASRGFINEYDEINKMLQAKEFNKAEQALAELYKDHTKNTSEQALFAWLKSQYYYHQQQWFGFDEQLSVAYLLRAKLPTDIQYLVAKSALQWYSFKGDFNLAYNAIYALDNIEGKEFSEENKLATIKQIDDLLARTPQINSQINVSKDKLSYLSLSRGSIKIEGASDVTKLQIRCADQVIDLEASESVNYVIDEQSRRCGLLVKSANPAEIKVKQTGYAIVNSKYDAS</sequence>
<dbReference type="Proteomes" id="UP000050378">
    <property type="component" value="Unassembled WGS sequence"/>
</dbReference>
<dbReference type="AlphaFoldDB" id="A0A0P7DXL4"/>
<comment type="caution">
    <text evidence="3">The sequence shown here is derived from an EMBL/GenBank/DDBJ whole genome shotgun (WGS) entry which is preliminary data.</text>
</comment>
<dbReference type="PROSITE" id="PS52015">
    <property type="entry name" value="TONB_CTD"/>
    <property type="match status" value="1"/>
</dbReference>
<dbReference type="SUPFAM" id="SSF74653">
    <property type="entry name" value="TolA/TonB C-terminal domain"/>
    <property type="match status" value="1"/>
</dbReference>
<dbReference type="STRING" id="570156.AOG27_02420"/>
<dbReference type="GO" id="GO:0055085">
    <property type="term" value="P:transmembrane transport"/>
    <property type="evidence" value="ECO:0007669"/>
    <property type="project" value="InterPro"/>
</dbReference>
<feature type="signal peptide" evidence="1">
    <location>
        <begin position="1"/>
        <end position="22"/>
    </location>
</feature>
<dbReference type="Pfam" id="PF03544">
    <property type="entry name" value="TonB_C"/>
    <property type="match status" value="1"/>
</dbReference>
<gene>
    <name evidence="3" type="ORF">AOG27_02420</name>
</gene>
<evidence type="ECO:0000256" key="1">
    <source>
        <dbReference type="SAM" id="SignalP"/>
    </source>
</evidence>
<name>A0A0P7DXL4_9GAMM</name>
<dbReference type="PATRIC" id="fig|570156.3.peg.477"/>
<protein>
    <recommendedName>
        <fullName evidence="2">TonB C-terminal domain-containing protein</fullName>
    </recommendedName>
</protein>
<feature type="domain" description="TonB C-terminal" evidence="2">
    <location>
        <begin position="33"/>
        <end position="127"/>
    </location>
</feature>
<dbReference type="InterPro" id="IPR037682">
    <property type="entry name" value="TonB_C"/>
</dbReference>